<name>A0A286D4F9_9GAMM</name>
<dbReference type="AlphaFoldDB" id="A0A286D4F9"/>
<feature type="signal peptide" evidence="1">
    <location>
        <begin position="1"/>
        <end position="25"/>
    </location>
</feature>
<dbReference type="EMBL" id="OCND01000002">
    <property type="protein sequence ID" value="SOD53553.1"/>
    <property type="molecule type" value="Genomic_DNA"/>
</dbReference>
<dbReference type="OrthoDB" id="6052310at2"/>
<feature type="chain" id="PRO_5011995801" description="DUF3011 domain-containing protein" evidence="1">
    <location>
        <begin position="26"/>
        <end position="300"/>
    </location>
</feature>
<dbReference type="InterPro" id="IPR021381">
    <property type="entry name" value="DUF3011"/>
</dbReference>
<sequence length="300" mass="33105">MKMPLMQFILALSLAFMAGTASAQAQQRAYAPENLRSLSVADQTRVISLEYSEQSNGRRIPDDQLRFYLDQIRQSNWTFSRIKQDIATSLGGNQGGWNPGSAGSVLCQSDNNRYRECRTNFRGPAVLSQNVSQTRCVEGQNWGSRAGIVWVDRGCKGRFVEGAGGGGQAFRCESDNGRYRECRTGSRGNVRLTRQLSSTRCIEGSTWGQRQGLVWVNGGCRGEFVQAGGGGWNPGAGDYSVTCSSQGGRRSTCAWNSRYGRPQLIQQLSSDSCREGSSWGYVDNQIWVDRGCRARFGARR</sequence>
<evidence type="ECO:0000313" key="3">
    <source>
        <dbReference type="Proteomes" id="UP000219374"/>
    </source>
</evidence>
<keyword evidence="3" id="KW-1185">Reference proteome</keyword>
<proteinExistence type="predicted"/>
<protein>
    <recommendedName>
        <fullName evidence="4">DUF3011 domain-containing protein</fullName>
    </recommendedName>
</protein>
<evidence type="ECO:0008006" key="4">
    <source>
        <dbReference type="Google" id="ProtNLM"/>
    </source>
</evidence>
<gene>
    <name evidence="2" type="ORF">SAMN06296416_102468</name>
</gene>
<keyword evidence="1" id="KW-0732">Signal</keyword>
<reference evidence="2 3" key="1">
    <citation type="submission" date="2017-09" db="EMBL/GenBank/DDBJ databases">
        <authorList>
            <person name="Ehlers B."/>
            <person name="Leendertz F.H."/>
        </authorList>
    </citation>
    <scope>NUCLEOTIDE SEQUENCE [LARGE SCALE GENOMIC DNA]</scope>
    <source>
        <strain evidence="2 3">CGMCC 1.10978</strain>
    </source>
</reference>
<organism evidence="2 3">
    <name type="scientific">Pseudoxanthomonas wuyuanensis</name>
    <dbReference type="NCBI Taxonomy" id="1073196"/>
    <lineage>
        <taxon>Bacteria</taxon>
        <taxon>Pseudomonadati</taxon>
        <taxon>Pseudomonadota</taxon>
        <taxon>Gammaproteobacteria</taxon>
        <taxon>Lysobacterales</taxon>
        <taxon>Lysobacteraceae</taxon>
        <taxon>Pseudoxanthomonas</taxon>
    </lineage>
</organism>
<dbReference type="Pfam" id="PF11218">
    <property type="entry name" value="DUF3011"/>
    <property type="match status" value="1"/>
</dbReference>
<evidence type="ECO:0000313" key="2">
    <source>
        <dbReference type="EMBL" id="SOD53553.1"/>
    </source>
</evidence>
<accession>A0A286D4F9</accession>
<evidence type="ECO:0000256" key="1">
    <source>
        <dbReference type="SAM" id="SignalP"/>
    </source>
</evidence>
<dbReference type="RefSeq" id="WP_097121213.1">
    <property type="nucleotide sequence ID" value="NZ_OCND01000002.1"/>
</dbReference>
<dbReference type="Proteomes" id="UP000219374">
    <property type="component" value="Unassembled WGS sequence"/>
</dbReference>